<dbReference type="RefSeq" id="WP_160626367.1">
    <property type="nucleotide sequence ID" value="NZ_CP047593.1"/>
</dbReference>
<sequence length="146" mass="15533">MDLHTLKPAEGSTHRKLRVGRGRASGKGKTSARGQKGQMSRSGSTHKPLFEGGQMPMARRIPIRGFKNINRKEFAPVNLAALDKFDDGAEITEAVLREAGLVKGRFDGVKILGNGELTKKVSVKASAFSAAAKEKIEAAGGSCETV</sequence>
<evidence type="ECO:0000256" key="6">
    <source>
        <dbReference type="SAM" id="MobiDB-lite"/>
    </source>
</evidence>
<keyword evidence="3 4" id="KW-0687">Ribonucleoprotein</keyword>
<comment type="similarity">
    <text evidence="1 4 5">Belongs to the universal ribosomal protein uL15 family.</text>
</comment>
<dbReference type="InterPro" id="IPR005749">
    <property type="entry name" value="Ribosomal_uL15_bac-type"/>
</dbReference>
<keyword evidence="4" id="KW-0694">RNA-binding</keyword>
<dbReference type="InterPro" id="IPR030878">
    <property type="entry name" value="Ribosomal_uL15"/>
</dbReference>
<dbReference type="InterPro" id="IPR021131">
    <property type="entry name" value="Ribosomal_uL15/eL18"/>
</dbReference>
<reference evidence="8 9" key="1">
    <citation type="submission" date="2020-01" db="EMBL/GenBank/DDBJ databases">
        <title>Ponticoccus aerotolerans gen. nov., sp. nov., an anaerobic bacterium and proposal of Ponticoccusceae fam. nov., Ponticoccusles ord. nov. and Ponticoccuse classis nov. in the phylum Kiritimatiellaeota.</title>
        <authorList>
            <person name="Zhou L.Y."/>
            <person name="Du Z.J."/>
        </authorList>
    </citation>
    <scope>NUCLEOTIDE SEQUENCE [LARGE SCALE GENOMIC DNA]</scope>
    <source>
        <strain evidence="8 9">S-5007</strain>
    </source>
</reference>
<dbReference type="Pfam" id="PF00828">
    <property type="entry name" value="Ribosomal_L27A"/>
    <property type="match status" value="1"/>
</dbReference>
<keyword evidence="9" id="KW-1185">Reference proteome</keyword>
<feature type="domain" description="Large ribosomal subunit protein uL15/eL18" evidence="7">
    <location>
        <begin position="76"/>
        <end position="144"/>
    </location>
</feature>
<dbReference type="NCBIfam" id="TIGR01071">
    <property type="entry name" value="rplO_bact"/>
    <property type="match status" value="1"/>
</dbReference>
<dbReference type="PROSITE" id="PS00475">
    <property type="entry name" value="RIBOSOMAL_L15"/>
    <property type="match status" value="1"/>
</dbReference>
<evidence type="ECO:0000313" key="8">
    <source>
        <dbReference type="EMBL" id="QHI68238.1"/>
    </source>
</evidence>
<feature type="compositionally biased region" description="Basic residues" evidence="6">
    <location>
        <begin position="14"/>
        <end position="26"/>
    </location>
</feature>
<evidence type="ECO:0000313" key="9">
    <source>
        <dbReference type="Proteomes" id="UP000464954"/>
    </source>
</evidence>
<evidence type="ECO:0000256" key="3">
    <source>
        <dbReference type="ARBA" id="ARBA00023274"/>
    </source>
</evidence>
<dbReference type="InterPro" id="IPR001196">
    <property type="entry name" value="Ribosomal_uL15_CS"/>
</dbReference>
<dbReference type="HAMAP" id="MF_01341">
    <property type="entry name" value="Ribosomal_uL15"/>
    <property type="match status" value="1"/>
</dbReference>
<dbReference type="AlphaFoldDB" id="A0A6P1M7T7"/>
<comment type="subunit">
    <text evidence="4">Part of the 50S ribosomal subunit.</text>
</comment>
<proteinExistence type="inferred from homology"/>
<dbReference type="GO" id="GO:0006412">
    <property type="term" value="P:translation"/>
    <property type="evidence" value="ECO:0007669"/>
    <property type="project" value="UniProtKB-UniRule"/>
</dbReference>
<protein>
    <recommendedName>
        <fullName evidence="4">Large ribosomal subunit protein uL15</fullName>
    </recommendedName>
</protein>
<keyword evidence="2 4" id="KW-0689">Ribosomal protein</keyword>
<name>A0A6P1M7T7_9BACT</name>
<dbReference type="Proteomes" id="UP000464954">
    <property type="component" value="Chromosome"/>
</dbReference>
<dbReference type="PANTHER" id="PTHR12934:SF11">
    <property type="entry name" value="LARGE RIBOSOMAL SUBUNIT PROTEIN UL15M"/>
    <property type="match status" value="1"/>
</dbReference>
<keyword evidence="4" id="KW-0699">rRNA-binding</keyword>
<gene>
    <name evidence="4 8" type="primary">rplO</name>
    <name evidence="8" type="ORF">GT409_01810</name>
</gene>
<dbReference type="Gene3D" id="3.100.10.10">
    <property type="match status" value="1"/>
</dbReference>
<organism evidence="8 9">
    <name type="scientific">Tichowtungia aerotolerans</name>
    <dbReference type="NCBI Taxonomy" id="2697043"/>
    <lineage>
        <taxon>Bacteria</taxon>
        <taxon>Pseudomonadati</taxon>
        <taxon>Kiritimatiellota</taxon>
        <taxon>Tichowtungiia</taxon>
        <taxon>Tichowtungiales</taxon>
        <taxon>Tichowtungiaceae</taxon>
        <taxon>Tichowtungia</taxon>
    </lineage>
</organism>
<feature type="region of interest" description="Disordered" evidence="6">
    <location>
        <begin position="1"/>
        <end position="57"/>
    </location>
</feature>
<evidence type="ECO:0000256" key="1">
    <source>
        <dbReference type="ARBA" id="ARBA00007320"/>
    </source>
</evidence>
<dbReference type="InterPro" id="IPR036227">
    <property type="entry name" value="Ribosomal_uL15/eL18_sf"/>
</dbReference>
<accession>A0A6P1M7T7</accession>
<dbReference type="GO" id="GO:0003735">
    <property type="term" value="F:structural constituent of ribosome"/>
    <property type="evidence" value="ECO:0007669"/>
    <property type="project" value="InterPro"/>
</dbReference>
<evidence type="ECO:0000256" key="5">
    <source>
        <dbReference type="RuleBase" id="RU003888"/>
    </source>
</evidence>
<dbReference type="KEGG" id="taer:GT409_01810"/>
<dbReference type="GO" id="GO:0019843">
    <property type="term" value="F:rRNA binding"/>
    <property type="evidence" value="ECO:0007669"/>
    <property type="project" value="UniProtKB-UniRule"/>
</dbReference>
<evidence type="ECO:0000259" key="7">
    <source>
        <dbReference type="Pfam" id="PF00828"/>
    </source>
</evidence>
<dbReference type="GO" id="GO:0022625">
    <property type="term" value="C:cytosolic large ribosomal subunit"/>
    <property type="evidence" value="ECO:0007669"/>
    <property type="project" value="TreeGrafter"/>
</dbReference>
<dbReference type="PANTHER" id="PTHR12934">
    <property type="entry name" value="50S RIBOSOMAL PROTEIN L15"/>
    <property type="match status" value="1"/>
</dbReference>
<evidence type="ECO:0000256" key="4">
    <source>
        <dbReference type="HAMAP-Rule" id="MF_01341"/>
    </source>
</evidence>
<dbReference type="SUPFAM" id="SSF52080">
    <property type="entry name" value="Ribosomal proteins L15p and L18e"/>
    <property type="match status" value="1"/>
</dbReference>
<dbReference type="EMBL" id="CP047593">
    <property type="protein sequence ID" value="QHI68238.1"/>
    <property type="molecule type" value="Genomic_DNA"/>
</dbReference>
<comment type="function">
    <text evidence="4">Binds to the 23S rRNA.</text>
</comment>
<evidence type="ECO:0000256" key="2">
    <source>
        <dbReference type="ARBA" id="ARBA00022980"/>
    </source>
</evidence>